<dbReference type="InterPro" id="IPR051788">
    <property type="entry name" value="MFS_Transporter"/>
</dbReference>
<keyword evidence="10" id="KW-1185">Reference proteome</keyword>
<dbReference type="Pfam" id="PF07690">
    <property type="entry name" value="MFS_1"/>
    <property type="match status" value="1"/>
</dbReference>
<evidence type="ECO:0000256" key="4">
    <source>
        <dbReference type="ARBA" id="ARBA00022692"/>
    </source>
</evidence>
<keyword evidence="5 7" id="KW-1133">Transmembrane helix</keyword>
<gene>
    <name evidence="9" type="ORF">AAE3_LOCUS12237</name>
</gene>
<feature type="transmembrane region" description="Helical" evidence="7">
    <location>
        <begin position="316"/>
        <end position="335"/>
    </location>
</feature>
<dbReference type="Gene3D" id="1.20.1250.20">
    <property type="entry name" value="MFS general substrate transporter like domains"/>
    <property type="match status" value="2"/>
</dbReference>
<dbReference type="InterPro" id="IPR011701">
    <property type="entry name" value="MFS"/>
</dbReference>
<evidence type="ECO:0000256" key="2">
    <source>
        <dbReference type="ARBA" id="ARBA00008335"/>
    </source>
</evidence>
<feature type="transmembrane region" description="Helical" evidence="7">
    <location>
        <begin position="107"/>
        <end position="130"/>
    </location>
</feature>
<comment type="caution">
    <text evidence="9">The sequence shown here is derived from an EMBL/GenBank/DDBJ whole genome shotgun (WGS) entry which is preliminary data.</text>
</comment>
<feature type="transmembrane region" description="Helical" evidence="7">
    <location>
        <begin position="69"/>
        <end position="87"/>
    </location>
</feature>
<evidence type="ECO:0000256" key="5">
    <source>
        <dbReference type="ARBA" id="ARBA00022989"/>
    </source>
</evidence>
<reference evidence="9 10" key="1">
    <citation type="submission" date="2020-01" db="EMBL/GenBank/DDBJ databases">
        <authorList>
            <person name="Gupta K D."/>
        </authorList>
    </citation>
    <scope>NUCLEOTIDE SEQUENCE [LARGE SCALE GENOMIC DNA]</scope>
</reference>
<keyword evidence="3" id="KW-0813">Transport</keyword>
<dbReference type="Proteomes" id="UP000467700">
    <property type="component" value="Unassembled WGS sequence"/>
</dbReference>
<dbReference type="InterPro" id="IPR036259">
    <property type="entry name" value="MFS_trans_sf"/>
</dbReference>
<proteinExistence type="inferred from homology"/>
<dbReference type="SUPFAM" id="SSF103473">
    <property type="entry name" value="MFS general substrate transporter"/>
    <property type="match status" value="1"/>
</dbReference>
<organism evidence="9 10">
    <name type="scientific">Cyclocybe aegerita</name>
    <name type="common">Black poplar mushroom</name>
    <name type="synonym">Agrocybe aegerita</name>
    <dbReference type="NCBI Taxonomy" id="1973307"/>
    <lineage>
        <taxon>Eukaryota</taxon>
        <taxon>Fungi</taxon>
        <taxon>Dikarya</taxon>
        <taxon>Basidiomycota</taxon>
        <taxon>Agaricomycotina</taxon>
        <taxon>Agaricomycetes</taxon>
        <taxon>Agaricomycetidae</taxon>
        <taxon>Agaricales</taxon>
        <taxon>Agaricineae</taxon>
        <taxon>Bolbitiaceae</taxon>
        <taxon>Cyclocybe</taxon>
    </lineage>
</organism>
<evidence type="ECO:0000256" key="6">
    <source>
        <dbReference type="ARBA" id="ARBA00023136"/>
    </source>
</evidence>
<evidence type="ECO:0000313" key="10">
    <source>
        <dbReference type="Proteomes" id="UP000467700"/>
    </source>
</evidence>
<feature type="transmembrane region" description="Helical" evidence="7">
    <location>
        <begin position="401"/>
        <end position="423"/>
    </location>
</feature>
<dbReference type="AlphaFoldDB" id="A0A8S0VUC6"/>
<dbReference type="FunFam" id="1.20.1250.20:FF:000286">
    <property type="entry name" value="MFS efflux transporter"/>
    <property type="match status" value="1"/>
</dbReference>
<dbReference type="PANTHER" id="PTHR23514:SF3">
    <property type="entry name" value="BYPASS OF STOP CODON PROTEIN 6"/>
    <property type="match status" value="1"/>
</dbReference>
<feature type="transmembrane region" description="Helical" evidence="7">
    <location>
        <begin position="198"/>
        <end position="217"/>
    </location>
</feature>
<feature type="transmembrane region" description="Helical" evidence="7">
    <location>
        <begin position="435"/>
        <end position="454"/>
    </location>
</feature>
<protein>
    <recommendedName>
        <fullName evidence="8">Major facilitator superfamily (MFS) profile domain-containing protein</fullName>
    </recommendedName>
</protein>
<dbReference type="OrthoDB" id="413079at2759"/>
<feature type="transmembrane region" description="Helical" evidence="7">
    <location>
        <begin position="371"/>
        <end position="389"/>
    </location>
</feature>
<evidence type="ECO:0000313" key="9">
    <source>
        <dbReference type="EMBL" id="CAA7269999.1"/>
    </source>
</evidence>
<comment type="similarity">
    <text evidence="2">Belongs to the major facilitator superfamily.</text>
</comment>
<dbReference type="PROSITE" id="PS50850">
    <property type="entry name" value="MFS"/>
    <property type="match status" value="1"/>
</dbReference>
<comment type="subcellular location">
    <subcellularLocation>
        <location evidence="1">Endomembrane system</location>
        <topology evidence="1">Multi-pass membrane protein</topology>
    </subcellularLocation>
</comment>
<name>A0A8S0VUC6_CYCAE</name>
<dbReference type="GO" id="GO:0016020">
    <property type="term" value="C:membrane"/>
    <property type="evidence" value="ECO:0007669"/>
    <property type="project" value="TreeGrafter"/>
</dbReference>
<evidence type="ECO:0000256" key="7">
    <source>
        <dbReference type="SAM" id="Phobius"/>
    </source>
</evidence>
<dbReference type="EMBL" id="CACVBS010000083">
    <property type="protein sequence ID" value="CAA7269999.1"/>
    <property type="molecule type" value="Genomic_DNA"/>
</dbReference>
<feature type="domain" description="Major facilitator superfamily (MFS) profile" evidence="8">
    <location>
        <begin position="74"/>
        <end position="458"/>
    </location>
</feature>
<sequence>MPLNSIELQDVEIKRHSTDQSIHSVIRTPQSLSKSRVDVSSEVVAEGDASTSNVTTPSQVPPRTRQQKMVAHVQFLALCWTMFLTGWNDATIGPLLPRLREVYGIGTAVVSLIFVFACLGFISGAVLNLYLSERMTLGKILVFGSLCQVAAYCIKCSAPPFPVFFLAYSLTGVGLALQEAQANGFVARSKHGETKMGFLHAAYGVGAFASPLVSTQFAQLPRWSFHFLTSLGISISNTAILFLVFKLKDQDDCLREAGETIPDGPTDDGQGAFKKVLSMKVVHLIAIFILIYVGVEVTIGGWIVSFIIEVRDGGPSAGYVSSGFFGGLATGRVLLLWVNKKVGERRVLFIYAFLAIAFELTVWFVPSLIQNAVAVAIVGMLLGPMYPIVMNQTSRVLPRWILTGAIGWIAGFGQAGSALLPFITGAIASSRGIKSLQPFVVSMMAFMMVLWALVPDSRRLD</sequence>
<dbReference type="GO" id="GO:0012505">
    <property type="term" value="C:endomembrane system"/>
    <property type="evidence" value="ECO:0007669"/>
    <property type="project" value="UniProtKB-SubCell"/>
</dbReference>
<feature type="transmembrane region" description="Helical" evidence="7">
    <location>
        <begin position="223"/>
        <end position="245"/>
    </location>
</feature>
<evidence type="ECO:0000259" key="8">
    <source>
        <dbReference type="PROSITE" id="PS50850"/>
    </source>
</evidence>
<accession>A0A8S0VUC6</accession>
<dbReference type="GO" id="GO:0022857">
    <property type="term" value="F:transmembrane transporter activity"/>
    <property type="evidence" value="ECO:0007669"/>
    <property type="project" value="InterPro"/>
</dbReference>
<keyword evidence="4 7" id="KW-0812">Transmembrane</keyword>
<dbReference type="InterPro" id="IPR020846">
    <property type="entry name" value="MFS_dom"/>
</dbReference>
<dbReference type="PANTHER" id="PTHR23514">
    <property type="entry name" value="BYPASS OF STOP CODON PROTEIN 6"/>
    <property type="match status" value="1"/>
</dbReference>
<feature type="transmembrane region" description="Helical" evidence="7">
    <location>
        <begin position="281"/>
        <end position="304"/>
    </location>
</feature>
<evidence type="ECO:0000256" key="1">
    <source>
        <dbReference type="ARBA" id="ARBA00004127"/>
    </source>
</evidence>
<feature type="transmembrane region" description="Helical" evidence="7">
    <location>
        <begin position="347"/>
        <end position="365"/>
    </location>
</feature>
<evidence type="ECO:0000256" key="3">
    <source>
        <dbReference type="ARBA" id="ARBA00022448"/>
    </source>
</evidence>
<keyword evidence="6 7" id="KW-0472">Membrane</keyword>